<proteinExistence type="predicted"/>
<dbReference type="PROSITE" id="PS51257">
    <property type="entry name" value="PROKAR_LIPOPROTEIN"/>
    <property type="match status" value="1"/>
</dbReference>
<evidence type="ECO:0000256" key="2">
    <source>
        <dbReference type="SAM" id="SignalP"/>
    </source>
</evidence>
<dbReference type="InterPro" id="IPR036182">
    <property type="entry name" value="PCuAC_sf"/>
</dbReference>
<feature type="compositionally biased region" description="Low complexity" evidence="1">
    <location>
        <begin position="176"/>
        <end position="226"/>
    </location>
</feature>
<dbReference type="Pfam" id="PF04314">
    <property type="entry name" value="PCuAC"/>
    <property type="match status" value="1"/>
</dbReference>
<evidence type="ECO:0008006" key="5">
    <source>
        <dbReference type="Google" id="ProtNLM"/>
    </source>
</evidence>
<feature type="region of interest" description="Disordered" evidence="1">
    <location>
        <begin position="175"/>
        <end position="226"/>
    </location>
</feature>
<keyword evidence="2" id="KW-0732">Signal</keyword>
<keyword evidence="4" id="KW-1185">Reference proteome</keyword>
<dbReference type="RefSeq" id="WP_425308184.1">
    <property type="nucleotide sequence ID" value="NZ_CP154795.1"/>
</dbReference>
<dbReference type="EMBL" id="CP154795">
    <property type="protein sequence ID" value="XAN06755.1"/>
    <property type="molecule type" value="Genomic_DNA"/>
</dbReference>
<feature type="chain" id="PRO_5046528479" description="Copper chaperone PCu(A)C" evidence="2">
    <location>
        <begin position="29"/>
        <end position="226"/>
    </location>
</feature>
<dbReference type="InterPro" id="IPR007410">
    <property type="entry name" value="LpqE-like"/>
</dbReference>
<feature type="signal peptide" evidence="2">
    <location>
        <begin position="1"/>
        <end position="28"/>
    </location>
</feature>
<dbReference type="Proteomes" id="UP001442841">
    <property type="component" value="Chromosome"/>
</dbReference>
<organism evidence="3 4">
    <name type="scientific">Ammonicoccus fulvus</name>
    <dbReference type="NCBI Taxonomy" id="3138240"/>
    <lineage>
        <taxon>Bacteria</taxon>
        <taxon>Bacillati</taxon>
        <taxon>Actinomycetota</taxon>
        <taxon>Actinomycetes</taxon>
        <taxon>Propionibacteriales</taxon>
        <taxon>Propionibacteriaceae</taxon>
        <taxon>Ammonicoccus</taxon>
    </lineage>
</organism>
<accession>A0ABZ3FNK0</accession>
<reference evidence="3 4" key="1">
    <citation type="submission" date="2024-04" db="EMBL/GenBank/DDBJ databases">
        <title>Isolation of an actinomycete strain from pig manure.</title>
        <authorList>
            <person name="Gong T."/>
            <person name="Yu Z."/>
            <person name="An M."/>
            <person name="Wei C."/>
            <person name="Yang W."/>
            <person name="Liu L."/>
        </authorList>
    </citation>
    <scope>NUCLEOTIDE SEQUENCE [LARGE SCALE GENOMIC DNA]</scope>
    <source>
        <strain evidence="3 4">ZF39</strain>
    </source>
</reference>
<protein>
    <recommendedName>
        <fullName evidence="5">Copper chaperone PCu(A)C</fullName>
    </recommendedName>
</protein>
<dbReference type="SUPFAM" id="SSF110087">
    <property type="entry name" value="DR1885-like metal-binding protein"/>
    <property type="match status" value="1"/>
</dbReference>
<evidence type="ECO:0000256" key="1">
    <source>
        <dbReference type="SAM" id="MobiDB-lite"/>
    </source>
</evidence>
<sequence>MVKRQSPRILAAAAVAALALGLSSCATPQTLKPYTPAEGVQADVPSTDAVPGANEVPLKIRNLMIVAEPDANQGFLSGAFIAPVDRSDRLVSIEGRTFTHTNTEAGTIQRVQANRELPAGQLVRLTEGGTPLQVSASQLTPGLLAELTLTFEGSKPQTLMVPVVDASKEDYATYSPAPAAGSATPTPAAAGQQTPAEAAPPAEATPGQAPAEAPAQAPAEAAPTPG</sequence>
<evidence type="ECO:0000313" key="4">
    <source>
        <dbReference type="Proteomes" id="UP001442841"/>
    </source>
</evidence>
<evidence type="ECO:0000313" key="3">
    <source>
        <dbReference type="EMBL" id="XAN06755.1"/>
    </source>
</evidence>
<gene>
    <name evidence="3" type="ORF">AADG42_05340</name>
</gene>
<name>A0ABZ3FNK0_9ACTN</name>